<comment type="caution">
    <text evidence="1">The sequence shown here is derived from an EMBL/GenBank/DDBJ whole genome shotgun (WGS) entry which is preliminary data.</text>
</comment>
<dbReference type="InterPro" id="IPR021719">
    <property type="entry name" value="Prot_inh_I78"/>
</dbReference>
<sequence length="110" mass="11843">MHKSRRESRLLRSLHSVSRLGSLLAIVAVAELLASCTNEIAAGAPKAIACRPAAAQRLVSRPTDGEIKFLTKATIVRRSKPGDMLTEDFREDRVTVVTDATGRVISAKCG</sequence>
<protein>
    <recommendedName>
        <fullName evidence="3">Peptidase inhibitor I78 family protein</fullName>
    </recommendedName>
</protein>
<organism evidence="1 2">
    <name type="scientific">Rhizobium rhizogenes</name>
    <name type="common">Agrobacterium rhizogenes</name>
    <dbReference type="NCBI Taxonomy" id="359"/>
    <lineage>
        <taxon>Bacteria</taxon>
        <taxon>Pseudomonadati</taxon>
        <taxon>Pseudomonadota</taxon>
        <taxon>Alphaproteobacteria</taxon>
        <taxon>Hyphomicrobiales</taxon>
        <taxon>Rhizobiaceae</taxon>
        <taxon>Rhizobium/Agrobacterium group</taxon>
        <taxon>Rhizobium</taxon>
    </lineage>
</organism>
<dbReference type="Pfam" id="PF11720">
    <property type="entry name" value="Inhibitor_I78"/>
    <property type="match status" value="1"/>
</dbReference>
<name>A0AA92H7E8_RHIRH</name>
<gene>
    <name evidence="1" type="ORF">DC430_21610</name>
</gene>
<evidence type="ECO:0000313" key="2">
    <source>
        <dbReference type="Proteomes" id="UP000244335"/>
    </source>
</evidence>
<dbReference type="AlphaFoldDB" id="A0AA92H7E8"/>
<dbReference type="Proteomes" id="UP000244335">
    <property type="component" value="Unassembled WGS sequence"/>
</dbReference>
<reference evidence="1 2" key="1">
    <citation type="submission" date="2018-04" db="EMBL/GenBank/DDBJ databases">
        <authorList>
            <person name="Hagen T."/>
        </authorList>
    </citation>
    <scope>NUCLEOTIDE SEQUENCE [LARGE SCALE GENOMIC DNA]</scope>
    <source>
        <strain evidence="1 2">TPD7009</strain>
    </source>
</reference>
<proteinExistence type="predicted"/>
<dbReference type="Gene3D" id="3.30.10.10">
    <property type="entry name" value="Trypsin Inhibitor V, subunit A"/>
    <property type="match status" value="1"/>
</dbReference>
<evidence type="ECO:0008006" key="3">
    <source>
        <dbReference type="Google" id="ProtNLM"/>
    </source>
</evidence>
<dbReference type="RefSeq" id="WP_082479336.1">
    <property type="nucleotide sequence ID" value="NZ_QDFR01000011.1"/>
</dbReference>
<accession>A0AA92H7E8</accession>
<dbReference type="EMBL" id="QDFR01000011">
    <property type="protein sequence ID" value="PVE50471.1"/>
    <property type="molecule type" value="Genomic_DNA"/>
</dbReference>
<evidence type="ECO:0000313" key="1">
    <source>
        <dbReference type="EMBL" id="PVE50471.1"/>
    </source>
</evidence>